<evidence type="ECO:0000313" key="2">
    <source>
        <dbReference type="Proteomes" id="UP001597063"/>
    </source>
</evidence>
<protein>
    <submittedName>
        <fullName evidence="1">Ornithine cyclodeaminase family protein</fullName>
    </submittedName>
</protein>
<organism evidence="1 2">
    <name type="scientific">Actinomadura fibrosa</name>
    <dbReference type="NCBI Taxonomy" id="111802"/>
    <lineage>
        <taxon>Bacteria</taxon>
        <taxon>Bacillati</taxon>
        <taxon>Actinomycetota</taxon>
        <taxon>Actinomycetes</taxon>
        <taxon>Streptosporangiales</taxon>
        <taxon>Thermomonosporaceae</taxon>
        <taxon>Actinomadura</taxon>
    </lineage>
</organism>
<dbReference type="EMBL" id="JBHTGP010000041">
    <property type="protein sequence ID" value="MFD0692400.1"/>
    <property type="molecule type" value="Genomic_DNA"/>
</dbReference>
<dbReference type="Gene3D" id="3.30.1780.10">
    <property type="entry name" value="ornithine cyclodeaminase, domain 1"/>
    <property type="match status" value="1"/>
</dbReference>
<dbReference type="RefSeq" id="WP_131756175.1">
    <property type="nucleotide sequence ID" value="NZ_CAACUY010000013.1"/>
</dbReference>
<dbReference type="PANTHER" id="PTHR13812">
    <property type="entry name" value="KETIMINE REDUCTASE MU-CRYSTALLIN"/>
    <property type="match status" value="1"/>
</dbReference>
<reference evidence="2" key="1">
    <citation type="journal article" date="2019" name="Int. J. Syst. Evol. Microbiol.">
        <title>The Global Catalogue of Microorganisms (GCM) 10K type strain sequencing project: providing services to taxonomists for standard genome sequencing and annotation.</title>
        <authorList>
            <consortium name="The Broad Institute Genomics Platform"/>
            <consortium name="The Broad Institute Genome Sequencing Center for Infectious Disease"/>
            <person name="Wu L."/>
            <person name="Ma J."/>
        </authorList>
    </citation>
    <scope>NUCLEOTIDE SEQUENCE [LARGE SCALE GENOMIC DNA]</scope>
    <source>
        <strain evidence="2">JCM 9371</strain>
    </source>
</reference>
<dbReference type="Proteomes" id="UP001597063">
    <property type="component" value="Unassembled WGS sequence"/>
</dbReference>
<sequence>MTLFLTDDDVRAAFAWPEAIAALRAAYAAPMSDAMFPPRTMARGDGLWLRTLSGVLADSGLMGGKMIAASMRNRRASYLIPLFDQETVELVALLDGNSVTGFRTAATSALAVDVLAPAGPLTVGVIGSGFEAQHHVRALAAVREISSVTVFSPNPASRARFVDRLADLGLEMTVAESAPAAVAGADLVICAARSRDESPTLHGAWLEPGMTVVSIGSTLPEQRELDTAAIARAARIVADQVDEVVHETGDMIEAGRAGITCDGTIASLADVVGGRAPGRPSPDAIVIYKSVGAAVQDLAVAAMCVRRATESSAGTVLPVSITPALK</sequence>
<dbReference type="PANTHER" id="PTHR13812:SF19">
    <property type="entry name" value="KETIMINE REDUCTASE MU-CRYSTALLIN"/>
    <property type="match status" value="1"/>
</dbReference>
<dbReference type="SUPFAM" id="SSF51735">
    <property type="entry name" value="NAD(P)-binding Rossmann-fold domains"/>
    <property type="match status" value="1"/>
</dbReference>
<comment type="caution">
    <text evidence="1">The sequence shown here is derived from an EMBL/GenBank/DDBJ whole genome shotgun (WGS) entry which is preliminary data.</text>
</comment>
<dbReference type="PIRSF" id="PIRSF001439">
    <property type="entry name" value="CryM"/>
    <property type="match status" value="1"/>
</dbReference>
<evidence type="ECO:0000313" key="1">
    <source>
        <dbReference type="EMBL" id="MFD0692400.1"/>
    </source>
</evidence>
<gene>
    <name evidence="1" type="ORF">ACFQZM_48495</name>
</gene>
<accession>A0ABW2Y691</accession>
<dbReference type="Pfam" id="PF02423">
    <property type="entry name" value="OCD_Mu_crystall"/>
    <property type="match status" value="1"/>
</dbReference>
<dbReference type="Gene3D" id="3.40.50.720">
    <property type="entry name" value="NAD(P)-binding Rossmann-like Domain"/>
    <property type="match status" value="1"/>
</dbReference>
<dbReference type="InterPro" id="IPR003462">
    <property type="entry name" value="ODC_Mu_crystall"/>
</dbReference>
<dbReference type="InterPro" id="IPR023401">
    <property type="entry name" value="ODC_N"/>
</dbReference>
<keyword evidence="2" id="KW-1185">Reference proteome</keyword>
<dbReference type="InterPro" id="IPR036291">
    <property type="entry name" value="NAD(P)-bd_dom_sf"/>
</dbReference>
<proteinExistence type="predicted"/>
<name>A0ABW2Y691_9ACTN</name>